<dbReference type="NCBIfam" id="NF043033">
    <property type="entry name" value="OxoTetrIsom"/>
    <property type="match status" value="1"/>
</dbReference>
<keyword evidence="5" id="KW-1185">Reference proteome</keyword>
<evidence type="ECO:0000259" key="3">
    <source>
        <dbReference type="Pfam" id="PF01261"/>
    </source>
</evidence>
<evidence type="ECO:0000256" key="1">
    <source>
        <dbReference type="ARBA" id="ARBA00023235"/>
    </source>
</evidence>
<dbReference type="InterPro" id="IPR053398">
    <property type="entry name" value="HPT_OtnI_isomerases"/>
</dbReference>
<dbReference type="InterPro" id="IPR013022">
    <property type="entry name" value="Xyl_isomerase-like_TIM-brl"/>
</dbReference>
<proteinExistence type="inferred from homology"/>
<dbReference type="Proteomes" id="UP001589683">
    <property type="component" value="Unassembled WGS sequence"/>
</dbReference>
<dbReference type="PANTHER" id="PTHR43489">
    <property type="entry name" value="ISOMERASE"/>
    <property type="match status" value="1"/>
</dbReference>
<sequence length="256" mass="28328">MALNFAANLSFMFTELPFPKRFMSAAKAGFRGVEFLFPYQYSPSEISEFVQRAGVTLALHNLPPGDWRAGDRGLAAIAGRQGEFRETVETALIYAQATGLKQMHVMAGCVGEAELSDAGDVYLENLSHAASRFADAGITALIEPINTNDMPRYFLSNTDAARRVIEQVGARNLRLQFDCYHAQITNGDALGALKESFTDIAHIQIASVPDRREPDHGDCDYTIIFSNLERLGYDGWIGCEYHPRGATEDGLNWRPQ</sequence>
<accession>A0ABV5JC72</accession>
<dbReference type="InterPro" id="IPR036237">
    <property type="entry name" value="Xyl_isomerase-like_sf"/>
</dbReference>
<evidence type="ECO:0000256" key="2">
    <source>
        <dbReference type="PIRNR" id="PIRNR006241"/>
    </source>
</evidence>
<organism evidence="4 5">
    <name type="scientific">Pseudohalocynthiibacter aestuariivivens</name>
    <dbReference type="NCBI Taxonomy" id="1591409"/>
    <lineage>
        <taxon>Bacteria</taxon>
        <taxon>Pseudomonadati</taxon>
        <taxon>Pseudomonadota</taxon>
        <taxon>Alphaproteobacteria</taxon>
        <taxon>Rhodobacterales</taxon>
        <taxon>Paracoccaceae</taxon>
        <taxon>Pseudohalocynthiibacter</taxon>
    </lineage>
</organism>
<dbReference type="SUPFAM" id="SSF51658">
    <property type="entry name" value="Xylose isomerase-like"/>
    <property type="match status" value="1"/>
</dbReference>
<feature type="domain" description="Xylose isomerase-like TIM barrel" evidence="3">
    <location>
        <begin position="25"/>
        <end position="253"/>
    </location>
</feature>
<dbReference type="Pfam" id="PF01261">
    <property type="entry name" value="AP_endonuc_2"/>
    <property type="match status" value="1"/>
</dbReference>
<dbReference type="RefSeq" id="WP_213890859.1">
    <property type="nucleotide sequence ID" value="NZ_JAGFNU010000015.1"/>
</dbReference>
<keyword evidence="1 2" id="KW-0413">Isomerase</keyword>
<dbReference type="EC" id="5.3.1.35" evidence="4"/>
<comment type="caution">
    <text evidence="4">The sequence shown here is derived from an EMBL/GenBank/DDBJ whole genome shotgun (WGS) entry which is preliminary data.</text>
</comment>
<dbReference type="Gene3D" id="3.20.20.150">
    <property type="entry name" value="Divalent-metal-dependent TIM barrel enzymes"/>
    <property type="match status" value="1"/>
</dbReference>
<gene>
    <name evidence="4" type="primary">otnI</name>
    <name evidence="4" type="ORF">ACFFUT_03920</name>
</gene>
<reference evidence="4 5" key="1">
    <citation type="submission" date="2024-09" db="EMBL/GenBank/DDBJ databases">
        <authorList>
            <person name="Sun Q."/>
            <person name="Mori K."/>
        </authorList>
    </citation>
    <scope>NUCLEOTIDE SEQUENCE [LARGE SCALE GENOMIC DNA]</scope>
    <source>
        <strain evidence="4 5">CECT 8726</strain>
    </source>
</reference>
<dbReference type="PIRSF" id="PIRSF006241">
    <property type="entry name" value="HyI"/>
    <property type="match status" value="1"/>
</dbReference>
<name>A0ABV5JC72_9RHOB</name>
<dbReference type="InterPro" id="IPR026040">
    <property type="entry name" value="HyI-like"/>
</dbReference>
<dbReference type="PANTHER" id="PTHR43489:SF6">
    <property type="entry name" value="HYDROXYPYRUVATE ISOMERASE-RELATED"/>
    <property type="match status" value="1"/>
</dbReference>
<protein>
    <submittedName>
        <fullName evidence="4">2-oxo-tetronate isomerase</fullName>
        <ecNumber evidence="4">5.3.1.35</ecNumber>
    </submittedName>
</protein>
<evidence type="ECO:0000313" key="4">
    <source>
        <dbReference type="EMBL" id="MFB9230934.1"/>
    </source>
</evidence>
<dbReference type="InterPro" id="IPR050417">
    <property type="entry name" value="Sugar_Epim/Isomerase"/>
</dbReference>
<evidence type="ECO:0000313" key="5">
    <source>
        <dbReference type="Proteomes" id="UP001589683"/>
    </source>
</evidence>
<comment type="similarity">
    <text evidence="2">Belongs to the hyi family.</text>
</comment>
<dbReference type="GO" id="GO:0016853">
    <property type="term" value="F:isomerase activity"/>
    <property type="evidence" value="ECO:0007669"/>
    <property type="project" value="UniProtKB-KW"/>
</dbReference>
<dbReference type="EMBL" id="JBHMEA010000008">
    <property type="protein sequence ID" value="MFB9230934.1"/>
    <property type="molecule type" value="Genomic_DNA"/>
</dbReference>